<gene>
    <name evidence="1" type="ORF">ACFSR2_06890</name>
</gene>
<dbReference type="InterPro" id="IPR000801">
    <property type="entry name" value="Esterase-like"/>
</dbReference>
<reference evidence="2" key="1">
    <citation type="journal article" date="2019" name="Int. J. Syst. Evol. Microbiol.">
        <title>The Global Catalogue of Microorganisms (GCM) 10K type strain sequencing project: providing services to taxonomists for standard genome sequencing and annotation.</title>
        <authorList>
            <consortium name="The Broad Institute Genomics Platform"/>
            <consortium name="The Broad Institute Genome Sequencing Center for Infectious Disease"/>
            <person name="Wu L."/>
            <person name="Ma J."/>
        </authorList>
    </citation>
    <scope>NUCLEOTIDE SEQUENCE [LARGE SCALE GENOMIC DNA]</scope>
    <source>
        <strain evidence="2">KCTC 52344</strain>
    </source>
</reference>
<dbReference type="Gene3D" id="2.60.40.10">
    <property type="entry name" value="Immunoglobulins"/>
    <property type="match status" value="1"/>
</dbReference>
<dbReference type="InterPro" id="IPR050583">
    <property type="entry name" value="Mycobacterial_A85_antigen"/>
</dbReference>
<dbReference type="EMBL" id="JBHULC010000006">
    <property type="protein sequence ID" value="MFD2520603.1"/>
    <property type="molecule type" value="Genomic_DNA"/>
</dbReference>
<evidence type="ECO:0000313" key="2">
    <source>
        <dbReference type="Proteomes" id="UP001597510"/>
    </source>
</evidence>
<dbReference type="InterPro" id="IPR014756">
    <property type="entry name" value="Ig_E-set"/>
</dbReference>
<dbReference type="GO" id="GO:0016787">
    <property type="term" value="F:hydrolase activity"/>
    <property type="evidence" value="ECO:0007669"/>
    <property type="project" value="UniProtKB-KW"/>
</dbReference>
<proteinExistence type="predicted"/>
<protein>
    <submittedName>
        <fullName evidence="1">Alpha/beta hydrolase</fullName>
    </submittedName>
</protein>
<organism evidence="1 2">
    <name type="scientific">Emticicia soli</name>
    <dbReference type="NCBI Taxonomy" id="2027878"/>
    <lineage>
        <taxon>Bacteria</taxon>
        <taxon>Pseudomonadati</taxon>
        <taxon>Bacteroidota</taxon>
        <taxon>Cytophagia</taxon>
        <taxon>Cytophagales</taxon>
        <taxon>Leadbetterellaceae</taxon>
        <taxon>Emticicia</taxon>
    </lineage>
</organism>
<dbReference type="SUPFAM" id="SSF81296">
    <property type="entry name" value="E set domains"/>
    <property type="match status" value="1"/>
</dbReference>
<keyword evidence="1" id="KW-0378">Hydrolase</keyword>
<comment type="caution">
    <text evidence="1">The sequence shown here is derived from an EMBL/GenBank/DDBJ whole genome shotgun (WGS) entry which is preliminary data.</text>
</comment>
<dbReference type="CDD" id="cd11294">
    <property type="entry name" value="E_set_Esterase_like_N"/>
    <property type="match status" value="1"/>
</dbReference>
<sequence length="391" mass="44046">MKTKTNFCRFVRYIMLVLPVMAIANIAWSQPPRGPLVISPQINADKSVTFRYLAPIANEVKLSGQFLKAPVAMTKDAQGIWSVTTEPIKPDIYPYNFQVDGIGVMDPANVAFFPNERFKASLVEIPADVPSVYSLRDVPHGTISYEYYPSVEGSTGTLVVYTPPGYTKEKAKKYPVFYLISGTTDTEETFYKVGKTNFILDNLIADGKAKPMIVVMPYGNPAARIAEQKGLSKPADIMNRDSEDAVKRAKFFEIDLITNIIPYIEKNYRTLNTRENRAIAGFSRGGGQTLRAAFNNMDKFAWVCSYASYISPAEMDRIFSHITTNAEQTNKQLKLLWSGIGTEDFLYKGTVEFEEYLKAKKVNFKSYVTDGGHTWMNVKKYMSETLPLLFQ</sequence>
<accession>A0ABW5J501</accession>
<dbReference type="Gene3D" id="3.40.50.1820">
    <property type="entry name" value="alpha/beta hydrolase"/>
    <property type="match status" value="1"/>
</dbReference>
<dbReference type="PANTHER" id="PTHR48098:SF1">
    <property type="entry name" value="DIACYLGLYCEROL ACYLTRANSFERASE_MYCOLYLTRANSFERASE AG85A"/>
    <property type="match status" value="1"/>
</dbReference>
<evidence type="ECO:0000313" key="1">
    <source>
        <dbReference type="EMBL" id="MFD2520603.1"/>
    </source>
</evidence>
<dbReference type="SUPFAM" id="SSF53474">
    <property type="entry name" value="alpha/beta-Hydrolases"/>
    <property type="match status" value="1"/>
</dbReference>
<name>A0ABW5J501_9BACT</name>
<dbReference type="Proteomes" id="UP001597510">
    <property type="component" value="Unassembled WGS sequence"/>
</dbReference>
<dbReference type="PANTHER" id="PTHR48098">
    <property type="entry name" value="ENTEROCHELIN ESTERASE-RELATED"/>
    <property type="match status" value="1"/>
</dbReference>
<dbReference type="InterPro" id="IPR029058">
    <property type="entry name" value="AB_hydrolase_fold"/>
</dbReference>
<keyword evidence="2" id="KW-1185">Reference proteome</keyword>
<dbReference type="RefSeq" id="WP_340239669.1">
    <property type="nucleotide sequence ID" value="NZ_JBBEWC010000014.1"/>
</dbReference>
<dbReference type="InterPro" id="IPR013783">
    <property type="entry name" value="Ig-like_fold"/>
</dbReference>
<dbReference type="Pfam" id="PF00756">
    <property type="entry name" value="Esterase"/>
    <property type="match status" value="1"/>
</dbReference>